<dbReference type="NCBIfam" id="NF007112">
    <property type="entry name" value="PRK09561.1"/>
    <property type="match status" value="1"/>
</dbReference>
<dbReference type="AlphaFoldDB" id="A0A4R1HGS4"/>
<keyword evidence="7" id="KW-0050">Antiport</keyword>
<keyword evidence="6 7" id="KW-0739">Sodium transport</keyword>
<protein>
    <recommendedName>
        <fullName evidence="7">Na(+)/H(+) antiporter NhaA</fullName>
    </recommendedName>
    <alternativeName>
        <fullName evidence="7">Sodium/proton antiporter NhaA</fullName>
    </alternativeName>
</protein>
<feature type="transmembrane region" description="Helical" evidence="7">
    <location>
        <begin position="334"/>
        <end position="356"/>
    </location>
</feature>
<keyword evidence="7" id="KW-0813">Transport</keyword>
<dbReference type="EMBL" id="SMFX01000001">
    <property type="protein sequence ID" value="TCK18549.1"/>
    <property type="molecule type" value="Genomic_DNA"/>
</dbReference>
<keyword evidence="2 7" id="KW-1003">Cell membrane</keyword>
<feature type="transmembrane region" description="Helical" evidence="7">
    <location>
        <begin position="169"/>
        <end position="199"/>
    </location>
</feature>
<keyword evidence="5 7" id="KW-0472">Membrane</keyword>
<dbReference type="PANTHER" id="PTHR30341">
    <property type="entry name" value="SODIUM ION/PROTON ANTIPORTER NHAA-RELATED"/>
    <property type="match status" value="1"/>
</dbReference>
<dbReference type="InterPro" id="IPR023171">
    <property type="entry name" value="Na/H_antiporter_dom_sf"/>
</dbReference>
<feature type="transmembrane region" description="Helical" evidence="7">
    <location>
        <begin position="368"/>
        <end position="386"/>
    </location>
</feature>
<comment type="subcellular location">
    <subcellularLocation>
        <location evidence="1">Cell inner membrane</location>
        <topology evidence="1">Multi-pass membrane protein</topology>
    </subcellularLocation>
    <subcellularLocation>
        <location evidence="7">Cell membrane</location>
        <topology evidence="7">Multi-pass membrane protein</topology>
    </subcellularLocation>
</comment>
<feature type="transmembrane region" description="Helical" evidence="7">
    <location>
        <begin position="98"/>
        <end position="118"/>
    </location>
</feature>
<comment type="function">
    <text evidence="7">Na(+)/H(+) antiporter that extrudes sodium in exchange for external protons.</text>
</comment>
<accession>A0A4R1HGS4</accession>
<gene>
    <name evidence="7" type="primary">nhaA</name>
    <name evidence="8" type="ORF">DFR30_1827</name>
</gene>
<dbReference type="GO" id="GO:0015385">
    <property type="term" value="F:sodium:proton antiporter activity"/>
    <property type="evidence" value="ECO:0007669"/>
    <property type="project" value="UniProtKB-UniRule"/>
</dbReference>
<feature type="transmembrane region" description="Helical" evidence="7">
    <location>
        <begin position="54"/>
        <end position="78"/>
    </location>
</feature>
<name>A0A4R1HGS4_9GAMM</name>
<evidence type="ECO:0000313" key="8">
    <source>
        <dbReference type="EMBL" id="TCK18549.1"/>
    </source>
</evidence>
<evidence type="ECO:0000256" key="6">
    <source>
        <dbReference type="ARBA" id="ARBA00023201"/>
    </source>
</evidence>
<keyword evidence="9" id="KW-1185">Reference proteome</keyword>
<sequence length="405" mass="43554">MSNTQELFITRFFRLESSGGIILMFAAMLALVFANTPLQSYYALFLNTPVEIQVGTFAIAKPLLLWVNDGLMAIFFFLIGLELKRELIEGELSDKRNIILPGIGAIGGMAVPALIYTYFNFADPVAMKGWAIPAATDIAFALGVLSLMGSRVPVSIKIFLTSLAIFDDIGAIIIIAVFYTAKISLTSLAVVAFCITVLALLNKRNPESTSLYIVVGAVMWAAMLKSGVHATLAGVILAMFIPMKSKTNTTYSPLKRMEHDLHAVVAFFVLPLFAFANAGISLSGVGYEQIAHSVPFGIALGLFAGKQAGVFGFCWLAIKLNLTRLPMGMSWSSLYGTSALCGIGFTMSLFIGSLAFEETGVNQTFDERLGIILGSLASGIIGYMVLRMSLRSNNQLSKDAAKNVG</sequence>
<dbReference type="RefSeq" id="WP_132972459.1">
    <property type="nucleotide sequence ID" value="NZ_SMFX01000001.1"/>
</dbReference>
<reference evidence="8 9" key="1">
    <citation type="submission" date="2019-03" db="EMBL/GenBank/DDBJ databases">
        <title>Genomic Encyclopedia of Type Strains, Phase IV (KMG-IV): sequencing the most valuable type-strain genomes for metagenomic binning, comparative biology and taxonomic classification.</title>
        <authorList>
            <person name="Goeker M."/>
        </authorList>
    </citation>
    <scope>NUCLEOTIDE SEQUENCE [LARGE SCALE GENOMIC DNA]</scope>
    <source>
        <strain evidence="8 9">DSM 19610</strain>
    </source>
</reference>
<evidence type="ECO:0000256" key="7">
    <source>
        <dbReference type="HAMAP-Rule" id="MF_01844"/>
    </source>
</evidence>
<organism evidence="8 9">
    <name type="scientific">Thiogranum longum</name>
    <dbReference type="NCBI Taxonomy" id="1537524"/>
    <lineage>
        <taxon>Bacteria</taxon>
        <taxon>Pseudomonadati</taxon>
        <taxon>Pseudomonadota</taxon>
        <taxon>Gammaproteobacteria</taxon>
        <taxon>Chromatiales</taxon>
        <taxon>Ectothiorhodospiraceae</taxon>
        <taxon>Thiogranum</taxon>
    </lineage>
</organism>
<feature type="transmembrane region" description="Helical" evidence="7">
    <location>
        <begin position="130"/>
        <end position="148"/>
    </location>
</feature>
<evidence type="ECO:0000256" key="5">
    <source>
        <dbReference type="ARBA" id="ARBA00023136"/>
    </source>
</evidence>
<feature type="transmembrane region" description="Helical" evidence="7">
    <location>
        <begin position="12"/>
        <end position="34"/>
    </location>
</feature>
<evidence type="ECO:0000256" key="4">
    <source>
        <dbReference type="ARBA" id="ARBA00022989"/>
    </source>
</evidence>
<dbReference type="NCBIfam" id="NF007111">
    <property type="entry name" value="PRK09560.1"/>
    <property type="match status" value="1"/>
</dbReference>
<dbReference type="NCBIfam" id="TIGR00773">
    <property type="entry name" value="NhaA"/>
    <property type="match status" value="1"/>
</dbReference>
<dbReference type="InterPro" id="IPR004670">
    <property type="entry name" value="NhaA"/>
</dbReference>
<feature type="transmembrane region" description="Helical" evidence="7">
    <location>
        <begin position="294"/>
        <end position="322"/>
    </location>
</feature>
<comment type="catalytic activity">
    <reaction evidence="7">
        <text>Na(+)(in) + 2 H(+)(out) = Na(+)(out) + 2 H(+)(in)</text>
        <dbReference type="Rhea" id="RHEA:29251"/>
        <dbReference type="ChEBI" id="CHEBI:15378"/>
        <dbReference type="ChEBI" id="CHEBI:29101"/>
    </reaction>
</comment>
<comment type="caution">
    <text evidence="8">The sequence shown here is derived from an EMBL/GenBank/DDBJ whole genome shotgun (WGS) entry which is preliminary data.</text>
</comment>
<feature type="transmembrane region" description="Helical" evidence="7">
    <location>
        <begin position="261"/>
        <end position="282"/>
    </location>
</feature>
<evidence type="ECO:0000256" key="2">
    <source>
        <dbReference type="ARBA" id="ARBA00022475"/>
    </source>
</evidence>
<evidence type="ECO:0000256" key="3">
    <source>
        <dbReference type="ARBA" id="ARBA00022692"/>
    </source>
</evidence>
<dbReference type="Proteomes" id="UP000295707">
    <property type="component" value="Unassembled WGS sequence"/>
</dbReference>
<dbReference type="GO" id="GO:0006885">
    <property type="term" value="P:regulation of pH"/>
    <property type="evidence" value="ECO:0007669"/>
    <property type="project" value="UniProtKB-UniRule"/>
</dbReference>
<evidence type="ECO:0000256" key="1">
    <source>
        <dbReference type="ARBA" id="ARBA00004429"/>
    </source>
</evidence>
<dbReference type="Gene3D" id="1.20.1530.10">
    <property type="entry name" value="Na+/H+ antiporter like domain"/>
    <property type="match status" value="1"/>
</dbReference>
<dbReference type="PANTHER" id="PTHR30341:SF0">
    <property type="entry name" value="NA(+)_H(+) ANTIPORTER NHAA"/>
    <property type="match status" value="1"/>
</dbReference>
<keyword evidence="7" id="KW-0406">Ion transport</keyword>
<keyword evidence="4 7" id="KW-1133">Transmembrane helix</keyword>
<dbReference type="Pfam" id="PF06965">
    <property type="entry name" value="Na_H_antiport_1"/>
    <property type="match status" value="1"/>
</dbReference>
<evidence type="ECO:0000313" key="9">
    <source>
        <dbReference type="Proteomes" id="UP000295707"/>
    </source>
</evidence>
<keyword evidence="7" id="KW-0915">Sodium</keyword>
<dbReference type="OrthoDB" id="9808135at2"/>
<dbReference type="GO" id="GO:0005886">
    <property type="term" value="C:plasma membrane"/>
    <property type="evidence" value="ECO:0007669"/>
    <property type="project" value="UniProtKB-SubCell"/>
</dbReference>
<dbReference type="HAMAP" id="MF_01844">
    <property type="entry name" value="NhaA"/>
    <property type="match status" value="1"/>
</dbReference>
<proteinExistence type="inferred from homology"/>
<feature type="transmembrane region" description="Helical" evidence="7">
    <location>
        <begin position="211"/>
        <end position="240"/>
    </location>
</feature>
<comment type="similarity">
    <text evidence="7">Belongs to the NhaA Na(+)/H(+) (TC 2.A.33) antiporter family.</text>
</comment>
<keyword evidence="3 7" id="KW-0812">Transmembrane</keyword>